<sequence length="206" mass="22706">MTRKKFPGWAIALIAVLVIVLIGGVAVIGPYNTMVGYDEQVSTAQANIQTQLQSRLDKINELMPAVQGSMNQEDDIYKDIAALRSNTPGINMDADGKLTIDKNASIKELENADAASSQMIRDINIAQEAYPELKSSDLMKDFMTSVEGIENRISYARDNYNEDVQAYNVYIRSFPHNIAASLFGFSPKEKFEASSAAQNAPVVKFD</sequence>
<accession>A0A1U7NKT0</accession>
<gene>
    <name evidence="7" type="ORF">BO225_09500</name>
</gene>
<dbReference type="InterPro" id="IPR023353">
    <property type="entry name" value="LemA-like_dom_sf"/>
</dbReference>
<dbReference type="InterPro" id="IPR007156">
    <property type="entry name" value="MamQ_LemA"/>
</dbReference>
<dbReference type="GeneID" id="78276175"/>
<dbReference type="Gene3D" id="1.20.1440.20">
    <property type="entry name" value="LemA-like domain"/>
    <property type="match status" value="1"/>
</dbReference>
<dbReference type="GO" id="GO:0016020">
    <property type="term" value="C:membrane"/>
    <property type="evidence" value="ECO:0007669"/>
    <property type="project" value="UniProtKB-SubCell"/>
</dbReference>
<evidence type="ECO:0008006" key="9">
    <source>
        <dbReference type="Google" id="ProtNLM"/>
    </source>
</evidence>
<evidence type="ECO:0000256" key="6">
    <source>
        <dbReference type="SAM" id="Phobius"/>
    </source>
</evidence>
<dbReference type="EMBL" id="MPKA01000090">
    <property type="protein sequence ID" value="OLU45016.1"/>
    <property type="molecule type" value="Genomic_DNA"/>
</dbReference>
<dbReference type="Proteomes" id="UP000186705">
    <property type="component" value="Unassembled WGS sequence"/>
</dbReference>
<evidence type="ECO:0000256" key="1">
    <source>
        <dbReference type="ARBA" id="ARBA00004167"/>
    </source>
</evidence>
<evidence type="ECO:0000256" key="2">
    <source>
        <dbReference type="ARBA" id="ARBA00008854"/>
    </source>
</evidence>
<comment type="similarity">
    <text evidence="2">Belongs to the LemA family.</text>
</comment>
<dbReference type="Pfam" id="PF04011">
    <property type="entry name" value="LemA"/>
    <property type="match status" value="1"/>
</dbReference>
<proteinExistence type="inferred from homology"/>
<evidence type="ECO:0000313" key="7">
    <source>
        <dbReference type="EMBL" id="OLU45016.1"/>
    </source>
</evidence>
<evidence type="ECO:0000313" key="8">
    <source>
        <dbReference type="Proteomes" id="UP000186705"/>
    </source>
</evidence>
<dbReference type="PANTHER" id="PTHR34478">
    <property type="entry name" value="PROTEIN LEMA"/>
    <property type="match status" value="1"/>
</dbReference>
<keyword evidence="8" id="KW-1185">Reference proteome</keyword>
<evidence type="ECO:0000256" key="3">
    <source>
        <dbReference type="ARBA" id="ARBA00022692"/>
    </source>
</evidence>
<evidence type="ECO:0000256" key="5">
    <source>
        <dbReference type="ARBA" id="ARBA00023136"/>
    </source>
</evidence>
<keyword evidence="3 6" id="KW-0812">Transmembrane</keyword>
<dbReference type="AlphaFoldDB" id="A0A1U7NKT0"/>
<organism evidence="7 8">
    <name type="scientific">Dubosiella newyorkensis</name>
    <dbReference type="NCBI Taxonomy" id="1862672"/>
    <lineage>
        <taxon>Bacteria</taxon>
        <taxon>Bacillati</taxon>
        <taxon>Bacillota</taxon>
        <taxon>Erysipelotrichia</taxon>
        <taxon>Erysipelotrichales</taxon>
        <taxon>Erysipelotrichaceae</taxon>
        <taxon>Dubosiella</taxon>
    </lineage>
</organism>
<evidence type="ECO:0000256" key="4">
    <source>
        <dbReference type="ARBA" id="ARBA00022989"/>
    </source>
</evidence>
<protein>
    <recommendedName>
        <fullName evidence="9">LemA family protein</fullName>
    </recommendedName>
</protein>
<dbReference type="PANTHER" id="PTHR34478:SF2">
    <property type="entry name" value="MEMBRANE PROTEIN"/>
    <property type="match status" value="1"/>
</dbReference>
<dbReference type="STRING" id="1862672.BO225_09500"/>
<comment type="caution">
    <text evidence="7">The sequence shown here is derived from an EMBL/GenBank/DDBJ whole genome shotgun (WGS) entry which is preliminary data.</text>
</comment>
<dbReference type="RefSeq" id="WP_076342021.1">
    <property type="nucleotide sequence ID" value="NZ_CAJTMI010000003.1"/>
</dbReference>
<dbReference type="SUPFAM" id="SSF140478">
    <property type="entry name" value="LemA-like"/>
    <property type="match status" value="1"/>
</dbReference>
<feature type="transmembrane region" description="Helical" evidence="6">
    <location>
        <begin position="6"/>
        <end position="28"/>
    </location>
</feature>
<keyword evidence="4 6" id="KW-1133">Transmembrane helix</keyword>
<reference evidence="7 8" key="1">
    <citation type="submission" date="2016-11" db="EMBL/GenBank/DDBJ databases">
        <title>Description of two novel members of the family Erysipelotrichaceae: Ileibacterium lipovorans gen. nov., sp. nov. and Dubosiella newyorkensis, gen. nov., sp. nov.</title>
        <authorList>
            <person name="Cox L.M."/>
            <person name="Sohn J."/>
            <person name="Tyrrell K.L."/>
            <person name="Citron D.M."/>
            <person name="Lawson P.A."/>
            <person name="Patel N.B."/>
            <person name="Iizumi T."/>
            <person name="Perez-Perez G.I."/>
            <person name="Goldstein E.J."/>
            <person name="Blaser M.J."/>
        </authorList>
    </citation>
    <scope>NUCLEOTIDE SEQUENCE [LARGE SCALE GENOMIC DNA]</scope>
    <source>
        <strain evidence="7 8">NYU-BL-A4</strain>
    </source>
</reference>
<keyword evidence="5 6" id="KW-0472">Membrane</keyword>
<dbReference type="OrthoDB" id="9804152at2"/>
<comment type="subcellular location">
    <subcellularLocation>
        <location evidence="1">Membrane</location>
        <topology evidence="1">Single-pass membrane protein</topology>
    </subcellularLocation>
</comment>
<name>A0A1U7NKT0_9FIRM</name>